<dbReference type="EMBL" id="MCFI01000029">
    <property type="protein sequence ID" value="ORY74596.1"/>
    <property type="molecule type" value="Genomic_DNA"/>
</dbReference>
<gene>
    <name evidence="4" type="ORF">BCR37DRAFT_352537</name>
</gene>
<reference evidence="4 5" key="1">
    <citation type="submission" date="2016-07" db="EMBL/GenBank/DDBJ databases">
        <title>Pervasive Adenine N6-methylation of Active Genes in Fungi.</title>
        <authorList>
            <consortium name="DOE Joint Genome Institute"/>
            <person name="Mondo S.J."/>
            <person name="Dannebaum R.O."/>
            <person name="Kuo R.C."/>
            <person name="Labutti K."/>
            <person name="Haridas S."/>
            <person name="Kuo A."/>
            <person name="Salamov A."/>
            <person name="Ahrendt S.R."/>
            <person name="Lipzen A."/>
            <person name="Sullivan W."/>
            <person name="Andreopoulos W.B."/>
            <person name="Clum A."/>
            <person name="Lindquist E."/>
            <person name="Daum C."/>
            <person name="Ramamoorthy G.K."/>
            <person name="Gryganskyi A."/>
            <person name="Culley D."/>
            <person name="Magnuson J.K."/>
            <person name="James T.Y."/>
            <person name="O'Malley M.A."/>
            <person name="Stajich J.E."/>
            <person name="Spatafora J.W."/>
            <person name="Visel A."/>
            <person name="Grigoriev I.V."/>
        </authorList>
    </citation>
    <scope>NUCLEOTIDE SEQUENCE [LARGE SCALE GENOMIC DNA]</scope>
    <source>
        <strain evidence="4 5">12-1054</strain>
    </source>
</reference>
<keyword evidence="3" id="KW-0687">Ribonucleoprotein</keyword>
<comment type="caution">
    <text evidence="4">The sequence shown here is derived from an EMBL/GenBank/DDBJ whole genome shotgun (WGS) entry which is preliminary data.</text>
</comment>
<sequence length="158" mass="18227">HSFGIRARTRHAFARSFREKGMIRLSTYLKIYKVGDIVDVAVNGAVQKGMPHKYYHGKTGIVYNVTKSSVGVIFYKVVGNRYLEKRVNVRVEHVKHSKCRDDFLRRVKENAQKQREAKKNGETVQLKRLPLAPREARTIQTAENPVETLHAVAYETYI</sequence>
<dbReference type="InterPro" id="IPR008991">
    <property type="entry name" value="Translation_prot_SH3-like_sf"/>
</dbReference>
<dbReference type="FunFam" id="2.30.30.70:FF:000001">
    <property type="entry name" value="60S ribosomal protein L21"/>
    <property type="match status" value="1"/>
</dbReference>
<proteinExistence type="inferred from homology"/>
<dbReference type="STRING" id="56484.A0A1Y2ETU1"/>
<keyword evidence="2 4" id="KW-0689">Ribosomal protein</keyword>
<organism evidence="4 5">
    <name type="scientific">Protomyces lactucae-debilis</name>
    <dbReference type="NCBI Taxonomy" id="2754530"/>
    <lineage>
        <taxon>Eukaryota</taxon>
        <taxon>Fungi</taxon>
        <taxon>Dikarya</taxon>
        <taxon>Ascomycota</taxon>
        <taxon>Taphrinomycotina</taxon>
        <taxon>Taphrinomycetes</taxon>
        <taxon>Taphrinales</taxon>
        <taxon>Protomycetaceae</taxon>
        <taxon>Protomyces</taxon>
    </lineage>
</organism>
<dbReference type="Proteomes" id="UP000193685">
    <property type="component" value="Unassembled WGS sequence"/>
</dbReference>
<dbReference type="InterPro" id="IPR001147">
    <property type="entry name" value="Ribosomal_eL21"/>
</dbReference>
<dbReference type="GO" id="GO:0003735">
    <property type="term" value="F:structural constituent of ribosome"/>
    <property type="evidence" value="ECO:0007669"/>
    <property type="project" value="InterPro"/>
</dbReference>
<evidence type="ECO:0000256" key="2">
    <source>
        <dbReference type="ARBA" id="ARBA00022980"/>
    </source>
</evidence>
<dbReference type="Pfam" id="PF01157">
    <property type="entry name" value="Ribosomal_L21e"/>
    <property type="match status" value="1"/>
</dbReference>
<protein>
    <submittedName>
        <fullName evidence="4">Ribosomal protein L21</fullName>
    </submittedName>
</protein>
<dbReference type="OrthoDB" id="1539250at2759"/>
<evidence type="ECO:0000256" key="1">
    <source>
        <dbReference type="ARBA" id="ARBA00008427"/>
    </source>
</evidence>
<dbReference type="GeneID" id="63784735"/>
<dbReference type="GO" id="GO:0005840">
    <property type="term" value="C:ribosome"/>
    <property type="evidence" value="ECO:0007669"/>
    <property type="project" value="UniProtKB-KW"/>
</dbReference>
<evidence type="ECO:0000256" key="3">
    <source>
        <dbReference type="ARBA" id="ARBA00023274"/>
    </source>
</evidence>
<dbReference type="InterPro" id="IPR018259">
    <property type="entry name" value="Ribosomal_eL21_CS"/>
</dbReference>
<dbReference type="Gene3D" id="6.10.250.3260">
    <property type="match status" value="1"/>
</dbReference>
<dbReference type="Gene3D" id="2.30.30.70">
    <property type="entry name" value="Ribosomal protein L21"/>
    <property type="match status" value="1"/>
</dbReference>
<dbReference type="RefSeq" id="XP_040722070.1">
    <property type="nucleotide sequence ID" value="XM_040868136.1"/>
</dbReference>
<keyword evidence="5" id="KW-1185">Reference proteome</keyword>
<name>A0A1Y2ETU1_PROLT</name>
<feature type="non-terminal residue" evidence="4">
    <location>
        <position position="1"/>
    </location>
</feature>
<dbReference type="PROSITE" id="PS01171">
    <property type="entry name" value="RIBOSOMAL_L21E"/>
    <property type="match status" value="1"/>
</dbReference>
<evidence type="ECO:0000313" key="5">
    <source>
        <dbReference type="Proteomes" id="UP000193685"/>
    </source>
</evidence>
<dbReference type="PANTHER" id="PTHR20981">
    <property type="entry name" value="60S RIBOSOMAL PROTEIN L21"/>
    <property type="match status" value="1"/>
</dbReference>
<dbReference type="AlphaFoldDB" id="A0A1Y2ETU1"/>
<dbReference type="GO" id="GO:0006412">
    <property type="term" value="P:translation"/>
    <property type="evidence" value="ECO:0007669"/>
    <property type="project" value="InterPro"/>
</dbReference>
<dbReference type="FunFam" id="6.10.250.3260:FF:000001">
    <property type="entry name" value="60S ribosomal protein L21"/>
    <property type="match status" value="1"/>
</dbReference>
<dbReference type="InterPro" id="IPR036948">
    <property type="entry name" value="Ribosomal_eL21_sf"/>
</dbReference>
<dbReference type="GO" id="GO:1990904">
    <property type="term" value="C:ribonucleoprotein complex"/>
    <property type="evidence" value="ECO:0007669"/>
    <property type="project" value="UniProtKB-KW"/>
</dbReference>
<dbReference type="SUPFAM" id="SSF50104">
    <property type="entry name" value="Translation proteins SH3-like domain"/>
    <property type="match status" value="1"/>
</dbReference>
<dbReference type="OMA" id="INYGDYV"/>
<comment type="similarity">
    <text evidence="1">Belongs to the eukaryotic ribosomal protein eL21 family.</text>
</comment>
<accession>A0A1Y2ETU1</accession>
<evidence type="ECO:0000313" key="4">
    <source>
        <dbReference type="EMBL" id="ORY74596.1"/>
    </source>
</evidence>